<organism evidence="1 2">
    <name type="scientific">Polystyrenella longa</name>
    <dbReference type="NCBI Taxonomy" id="2528007"/>
    <lineage>
        <taxon>Bacteria</taxon>
        <taxon>Pseudomonadati</taxon>
        <taxon>Planctomycetota</taxon>
        <taxon>Planctomycetia</taxon>
        <taxon>Planctomycetales</taxon>
        <taxon>Planctomycetaceae</taxon>
        <taxon>Polystyrenella</taxon>
    </lineage>
</organism>
<gene>
    <name evidence="1" type="ORF">Pla110_36780</name>
</gene>
<dbReference type="AlphaFoldDB" id="A0A518CRS2"/>
<name>A0A518CRS2_9PLAN</name>
<evidence type="ECO:0000313" key="1">
    <source>
        <dbReference type="EMBL" id="QDU81927.1"/>
    </source>
</evidence>
<dbReference type="EMBL" id="CP036281">
    <property type="protein sequence ID" value="QDU81927.1"/>
    <property type="molecule type" value="Genomic_DNA"/>
</dbReference>
<evidence type="ECO:0000313" key="2">
    <source>
        <dbReference type="Proteomes" id="UP000317178"/>
    </source>
</evidence>
<keyword evidence="2" id="KW-1185">Reference proteome</keyword>
<proteinExistence type="predicted"/>
<reference evidence="1 2" key="1">
    <citation type="submission" date="2019-02" db="EMBL/GenBank/DDBJ databases">
        <title>Deep-cultivation of Planctomycetes and their phenomic and genomic characterization uncovers novel biology.</title>
        <authorList>
            <person name="Wiegand S."/>
            <person name="Jogler M."/>
            <person name="Boedeker C."/>
            <person name="Pinto D."/>
            <person name="Vollmers J."/>
            <person name="Rivas-Marin E."/>
            <person name="Kohn T."/>
            <person name="Peeters S.H."/>
            <person name="Heuer A."/>
            <person name="Rast P."/>
            <person name="Oberbeckmann S."/>
            <person name="Bunk B."/>
            <person name="Jeske O."/>
            <person name="Meyerdierks A."/>
            <person name="Storesund J.E."/>
            <person name="Kallscheuer N."/>
            <person name="Luecker S."/>
            <person name="Lage O.M."/>
            <person name="Pohl T."/>
            <person name="Merkel B.J."/>
            <person name="Hornburger P."/>
            <person name="Mueller R.-W."/>
            <person name="Bruemmer F."/>
            <person name="Labrenz M."/>
            <person name="Spormann A.M."/>
            <person name="Op den Camp H."/>
            <person name="Overmann J."/>
            <person name="Amann R."/>
            <person name="Jetten M.S.M."/>
            <person name="Mascher T."/>
            <person name="Medema M.H."/>
            <person name="Devos D.P."/>
            <person name="Kaster A.-K."/>
            <person name="Ovreas L."/>
            <person name="Rohde M."/>
            <person name="Galperin M.Y."/>
            <person name="Jogler C."/>
        </authorList>
    </citation>
    <scope>NUCLEOTIDE SEQUENCE [LARGE SCALE GENOMIC DNA]</scope>
    <source>
        <strain evidence="1 2">Pla110</strain>
    </source>
</reference>
<sequence>MSLDYNPNIDLCCSHCFYEYQINNHNVSAPRLLALQLQMDKLGTELECPRCKGYFLATHPAKPDFANKPHFRLMEQPVTSAVLYR</sequence>
<accession>A0A518CRS2</accession>
<dbReference type="KEGG" id="plon:Pla110_36780"/>
<dbReference type="Proteomes" id="UP000317178">
    <property type="component" value="Chromosome"/>
</dbReference>
<dbReference type="RefSeq" id="WP_144997691.1">
    <property type="nucleotide sequence ID" value="NZ_CP036281.1"/>
</dbReference>
<protein>
    <submittedName>
        <fullName evidence="1">Uncharacterized protein</fullName>
    </submittedName>
</protein>